<dbReference type="RefSeq" id="WP_089804714.1">
    <property type="nucleotide sequence ID" value="NZ_FOYT01000001.1"/>
</dbReference>
<dbReference type="Gene3D" id="2.50.20.20">
    <property type="match status" value="1"/>
</dbReference>
<sequence>MARLALHILLAVSLLTAGCLQLGPNHVREERAVEALDNARDTLATTETYRFESNMIITATTDSRTERVDVDLSGVVDATTREMRATATTDDESRRILVLNGTLYRECAYPWDGWAVEELDDDTRWVDQTPATRQLSLLGSGSLYWNGTETVDGEQIMIITGEPTVNALTEYQDTQSQPLIGGPRIDNAELRAWINAETGRLLRTELRFTVSKGENTATASMTTTYNDYGEPVSINLPAEARTNQYELGCPGDT</sequence>
<dbReference type="InterPro" id="IPR029046">
    <property type="entry name" value="LolA/LolB/LppX"/>
</dbReference>
<gene>
    <name evidence="1" type="ORF">SAMN04487947_0753</name>
</gene>
<keyword evidence="2" id="KW-1185">Reference proteome</keyword>
<dbReference type="AlphaFoldDB" id="A0A1I6G947"/>
<evidence type="ECO:0000313" key="2">
    <source>
        <dbReference type="Proteomes" id="UP000198531"/>
    </source>
</evidence>
<organism evidence="1 2">
    <name type="scientific">Halogeometricum rufum</name>
    <dbReference type="NCBI Taxonomy" id="553469"/>
    <lineage>
        <taxon>Archaea</taxon>
        <taxon>Methanobacteriati</taxon>
        <taxon>Methanobacteriota</taxon>
        <taxon>Stenosarchaea group</taxon>
        <taxon>Halobacteria</taxon>
        <taxon>Halobacteriales</taxon>
        <taxon>Haloferacaceae</taxon>
        <taxon>Halogeometricum</taxon>
    </lineage>
</organism>
<name>A0A1I6G947_9EURY</name>
<dbReference type="OrthoDB" id="235527at2157"/>
<evidence type="ECO:0000313" key="1">
    <source>
        <dbReference type="EMBL" id="SFR38597.1"/>
    </source>
</evidence>
<accession>A0A1I6G947</accession>
<reference evidence="2" key="1">
    <citation type="submission" date="2016-10" db="EMBL/GenBank/DDBJ databases">
        <authorList>
            <person name="Varghese N."/>
            <person name="Submissions S."/>
        </authorList>
    </citation>
    <scope>NUCLEOTIDE SEQUENCE [LARGE SCALE GENOMIC DNA]</scope>
    <source>
        <strain evidence="2">CGMCC 1.7736</strain>
    </source>
</reference>
<dbReference type="EMBL" id="FOYT01000001">
    <property type="protein sequence ID" value="SFR38597.1"/>
    <property type="molecule type" value="Genomic_DNA"/>
</dbReference>
<dbReference type="PROSITE" id="PS51257">
    <property type="entry name" value="PROKAR_LIPOPROTEIN"/>
    <property type="match status" value="1"/>
</dbReference>
<dbReference type="SUPFAM" id="SSF89392">
    <property type="entry name" value="Prokaryotic lipoproteins and lipoprotein localization factors"/>
    <property type="match status" value="1"/>
</dbReference>
<proteinExistence type="predicted"/>
<dbReference type="Proteomes" id="UP000198531">
    <property type="component" value="Unassembled WGS sequence"/>
</dbReference>
<protein>
    <submittedName>
        <fullName evidence="1">Uncharacterized protein</fullName>
    </submittedName>
</protein>